<evidence type="ECO:0000256" key="1">
    <source>
        <dbReference type="ARBA" id="ARBA00004123"/>
    </source>
</evidence>
<accession>A0A7J6HF77</accession>
<organism evidence="8 9">
    <name type="scientific">Cannabis sativa</name>
    <name type="common">Hemp</name>
    <name type="synonym">Marijuana</name>
    <dbReference type="NCBI Taxonomy" id="3483"/>
    <lineage>
        <taxon>Eukaryota</taxon>
        <taxon>Viridiplantae</taxon>
        <taxon>Streptophyta</taxon>
        <taxon>Embryophyta</taxon>
        <taxon>Tracheophyta</taxon>
        <taxon>Spermatophyta</taxon>
        <taxon>Magnoliopsida</taxon>
        <taxon>eudicotyledons</taxon>
        <taxon>Gunneridae</taxon>
        <taxon>Pentapetalae</taxon>
        <taxon>rosids</taxon>
        <taxon>fabids</taxon>
        <taxon>Rosales</taxon>
        <taxon>Cannabaceae</taxon>
        <taxon>Cannabis</taxon>
    </lineage>
</organism>
<reference evidence="8 9" key="1">
    <citation type="journal article" date="2020" name="bioRxiv">
        <title>Sequence and annotation of 42 cannabis genomes reveals extensive copy number variation in cannabinoid synthesis and pathogen resistance genes.</title>
        <authorList>
            <person name="Mckernan K.J."/>
            <person name="Helbert Y."/>
            <person name="Kane L.T."/>
            <person name="Ebling H."/>
            <person name="Zhang L."/>
            <person name="Liu B."/>
            <person name="Eaton Z."/>
            <person name="Mclaughlin S."/>
            <person name="Kingan S."/>
            <person name="Baybayan P."/>
            <person name="Concepcion G."/>
            <person name="Jordan M."/>
            <person name="Riva A."/>
            <person name="Barbazuk W."/>
            <person name="Harkins T."/>
        </authorList>
    </citation>
    <scope>NUCLEOTIDE SEQUENCE [LARGE SCALE GENOMIC DNA]</scope>
    <source>
        <strain evidence="9">cv. Jamaican Lion 4</strain>
        <tissue evidence="8">Leaf</tissue>
    </source>
</reference>
<evidence type="ECO:0000313" key="9">
    <source>
        <dbReference type="Proteomes" id="UP000583929"/>
    </source>
</evidence>
<feature type="region of interest" description="Disordered" evidence="6">
    <location>
        <begin position="63"/>
        <end position="110"/>
    </location>
</feature>
<dbReference type="Proteomes" id="UP000583929">
    <property type="component" value="Unassembled WGS sequence"/>
</dbReference>
<sequence>MASSSSHSHIAEGHTEIPPTAHHFFNTILEQTPGNTKLQIPKAFWVKYCDSLSSQVKLPCGSRGEIGLTKSSDGKKHNVDVDSSNENSELSWFSKTRDKPPLPCSWPHKKRKTSLYGKSEESSVPRRIKPQKIIRKQILRGQDKAEALMRAKGFKSNDPFFVVLMQPSFVGASYSMVVPFSFAKNHLLSVSKHEDVILKVQDERIWPVRYYYRKYAGHSQFRFEWGWKAFARDNDLKVGDVCVFVKRQNIGIMLFEVVTFYKNGVPNSPVLPAANNTTPCVKVEPSFTSNNYDNASTISHDIIPKKEVIEPSVNKSDKVCGEAPLPENFIRNQELSRKEKDEALKIAKDFKSEDPFFIVPMQPSFVGSKSKYSMIIPSFFAKKYLLSISSGPQDVILKVQDGRTWPVKYTFYFRPHKKSSTFRIERGWKAFVQDNDLKVGDVCAFVLSKNIGIILFEVIIFHNSGVANSPMAMLSIPAANKRSSTTPSKPKITPCAKIEPSFTSDYDKASMILEDLIAKNIIAEPSVNESDKVCGESPVPKKFIRNQELSRKEKAEAFQRAKDFKSEDPFFIVPMQPSFVGSKSKYCMGMPSPFAKKYLFGISSTPQDVILTVKDGRTWSVKYYVRPRGVSSKTTIEGGWKAFVQDNDLKVGDVCAFVLRKSIGVILFEVSILPIPAANKRSSTPCVEIEPSSTSNNYDIASMIPHDIIANKEVIEPSENFTKPVSKENTGSQGTNYKRPSSSGLSIASETASKFFSNNPYFQVNLRSTHVRGHGQKLYIPMAIANPWFEKKSQIVTLWVDEEHWHVNLTINKASSSSGLEYRFSAGWAAFARDNSLNPSDVCIFELIKKNKPEVKVTIFRQSESSMTQEKAVQISKAFWVKYCDSFSNQAFPKLPCRSTEEAELTKSSDGKENNVVDIDDSNEDSNSRPNKIRKTSPYGNSEAANKIKPISEANTDHDNQGVGTNNNNKRPSSKAATEFFTDNPYFQVKLRAHQLRGDGKLYIPVAIAKSWFEKKAQIVSLWVGEENWHVNLAINKGSSSSGLEHRFSGGWHAFARDNSLQPNDVCIFELINKNKLELNFSVFPKLPCESKEEAELTKTSDGKENNVVDIDDSNEDSDSRPNKIRKTSPYGNSEAANKIKPVSEANTDHNNQGIDTNNNNNNKRPSSKAATEFFTDNPYFQVKLRAHQLRRNGNLYIPVAIANSWFEKKTQIVSLWVGEEYWHVNLTINKQSEHRFSSGWATFARDNSLQKSDQIPKAFWVKYCDSLSSQVKLPCGSTEEVGLSKSSDGKEHNVDIDDSNEDPDFSWFSKTRDKSPLPCSRPHKKRKTSPYGKSEVKFDLSDNISGESSLPRWKEPQNIMRKQMFTGKEKAEALTRAKGFKSDDPFFIVLMQPSFVGASYNMAIPFLFAKNHLRLSKHEDVILKVQDERIWPVRYYYRKYKGGSQIRFEWGWKAFVIDNDLKVGDVCVFVKRKNIGILLFEVVTFYKNEVPNSSVLPVANNRTSCVKVEPSFTSNNYDKASMISHEIIAKKEVIEPSDKACGESPVPEKFIRNQKLSRKEKAEAFQRAIDFKSEDPFFIVPMQPSSVGFKSRYNLVIPSFFVKKHLFSISSGPQDVILTVQDGRTWSAKYYVHVRPHGISSTFRIESGWKAFVQDNDLKVGDVCAFVFRKSIGRILFEVVIFHNNGVANSPMAMLPIPAANKRSSTTPSKPKITPCVKVEPSFTSDYDKASMISEDLIVKKEIVETSLNKSDEVCGESPVPRKFIRNQELSRKEKAEAFQRAKDFKSEDPFFIVAMQPSFVGSKSKYRMGVPSFFAKTYLISSSPQDVILKVQDGGTWCVKYHVRPLGVSSKATIESGWKAFVQDNDLKVGDVCVFVLRKSSGVILFEVVIFYDNGLANSPIQQIPAANKTSSTPCVKIEPSSTSNNYDKAIMIPHDIISNKKVIEPSEKFTKPVSEENTGNQGTNNNKRPSSSGLGIASEAAIKFFSDNPYFQVKLKPYNLRGHAQVYIPLAYANPWFEKKPQTVTLCVGEDYWHVTVTLNKASNIGGLEYRFSAGWRAFARDNSLNPTDAMPNDFSTSLSKQIPKTFWVKYCESLSSQAFLKLPCGSTWEVGFTKSSDGNVWIDKGWKAFVQHYSLSRGNLLVFRYEGNSLFNVIIFNKTMVEIDYPFDPNHNVDTKDDISVEVWGKSPLPCSQPHKRTKTSAYGKSEEVNFDLSDNRACGEFPVPEKFIRNQKLSRKEKAEAFKRAKDFESEDPFFIVPMHPSYVGSKSSYNMVIPSFFAKEYLFRISSSSQDMILKVQDERTWSVKYYIRPDRVTSKTRIERGWKAFVQDNDLKVGDVCAFVLRKSIGIVLFEVVIFHENGVANSPMLPIPAAYMRSSTTPSKPKITPCVKIEPSFTNNNNDKESMVSHDLIAKKEIVEPSDKFMKVKSEANTDDNQGTNNKRPSSSGLSRASEAASKFISNNPYFQVNLRSSHVYGGRLYIPMAFGNLYFEKKAQTVTLWVGEKNWHVNLTVNKRSIGLEYRFSSGWTAFARGNCLQPSDVCIFELIQRNQPQMKVTIFRQNDFKSPPPPPRAPPAPEMRHASSIDPLIIPLVSTVTGENTNQNHLPLHRPAHEDNSSNKASFELEYSSSTMTCDNHIHIAKFHTNFSPTAPHFYKIMLEQTLGNTKLQIPKAFWVKYCGSLSSQVFLKLPCGSTWEVGLTKSSDGKVWIEKVMQKGSLPSKVDKSTPKRYQKPSSEIEKHNVDDTKDDISIEVLDKSPLPCSARPHKKMKTSPCVKSEVKFDLSDEVCGESQVLREVEPEKFIRKKCLSGKSKAKALMRAKGFKSKDPFFIVPMQPSVVGAGFRMNVPFHFARTYLSKSQDVILKVQDGRNWSVKYFSRQYEGSSRYSRFECGWKAFVQDNELEVGDVCAFVLRDSIDDITLFEVVIFYYDKDKARMISQNSVAMKESGLSRASEAASLFFSKNPYFQVILRSTHVHGHVLYIPLSFARDYLEGKTQTIVLWVGEECCYVKLLVNGSDYKFCGGWCAFVRDNSLQLGDVCIFELLKGYQAEMKVHIFRQTEQKKAKKCPTMVFSPTAPHFFKIILQQTPDNTNTKLQIPKAFWVKYCGSLSSQVFLKLPCGSTWEVGLTKSSDGNVWIEEGWNKFAQHCSLSRGNLLVFRYEGNSLFDVTIFDKDTMEIDYPSNPSHFEKHSVDDTKDDISIKVLDKSPLPCSASSHKKMKTSPCDKSEVKFDLSDKVCGESPVPRGMEPEKYTRKQRLTGKVKAKALMRAEGFKSKDPFFFVPMQPSVVGAKFHLNVPFHFARTYLSKSQDVILKVQGGRTWSVMYSYKQYEGSSRYSRFCCGWKEFVQDNDLKVGDVCAFVLRKNIGVILFKVVIFYENGAANSPMLLGEEKIREEQQLYTAPNMSRSATLSGTVRNPCVKVESFNNYDEDKTSIISYNLNAKREQQNIKVERPLGPSQFVSKNPYFQVTLRSTHVHRRRLYIPMSFARDYLEGKTQTIILWVGEECQYVNLIVNGAEHKFSSGWCAFVRDNSLQVDTSTNPTVFLKVPNDGGATWKFKLTKSEDGRTWLKKGWADFAIHYNLLKSEDYTLSFIYHENQSTFLVGILDANGIEISYPVTSNIDHQQELPKRPEEEEKEGADQDHNNPSSSTSPLPSLRPRRTEQGQQLSRKDSTFLLEPAKKTVKFDLSNKECSIQPRRKFRRKRKLRGKSKAEVLMRAKDFKSKDPSFIVPLQPTYVRAGFSMNVPFKFAKTYLGKSQDVILKVEDGRTWPVNFSYRQYRGCSKTAFGCGWKEFVQDNDLKVEEEESDQDVDEDENRSLQKLKRKMTNNGEYTTDEPAKKTGRFKLCAKRSDGIIGESVLEEEFWRQNIGDGKCEHDVTLCVLPEKTKWHLKLHISSQATPPRAWFDKREWQEFIENNDLKIEDVLIFELIEKTEEIIVFNIIIHRVTQQLQSHQEVEGNNMISETNSKDDTSCHASKDKPSSSKDGQFFGEGTEQCCYPSFEVKLGESIDEVQIPNDFVRKHFEEKPEAVKIQDKEKKFWEADLRWSSDQVILCDGWSKFARQNGLRPGDPCLFQMVSNEMDRIVLKVTVIFYV</sequence>
<dbReference type="PROSITE" id="PS50863">
    <property type="entry name" value="B3"/>
    <property type="match status" value="19"/>
</dbReference>
<feature type="domain" description="TF-B3" evidence="7">
    <location>
        <begin position="987"/>
        <end position="1087"/>
    </location>
</feature>
<evidence type="ECO:0000256" key="5">
    <source>
        <dbReference type="ARBA" id="ARBA00023242"/>
    </source>
</evidence>
<feature type="domain" description="TF-B3" evidence="7">
    <location>
        <begin position="161"/>
        <end position="261"/>
    </location>
</feature>
<feature type="compositionally biased region" description="Polar residues" evidence="6">
    <location>
        <begin position="1145"/>
        <end position="1157"/>
    </location>
</feature>
<dbReference type="CDD" id="cd10017">
    <property type="entry name" value="B3_DNA"/>
    <property type="match status" value="21"/>
</dbReference>
<comment type="subcellular location">
    <subcellularLocation>
        <location evidence="1">Nucleus</location>
    </subcellularLocation>
</comment>
<feature type="domain" description="TF-B3" evidence="7">
    <location>
        <begin position="2470"/>
        <end position="2568"/>
    </location>
</feature>
<evidence type="ECO:0000256" key="4">
    <source>
        <dbReference type="ARBA" id="ARBA00023163"/>
    </source>
</evidence>
<evidence type="ECO:0000256" key="3">
    <source>
        <dbReference type="ARBA" id="ARBA00023125"/>
    </source>
</evidence>
<feature type="region of interest" description="Disordered" evidence="6">
    <location>
        <begin position="1279"/>
        <end position="1333"/>
    </location>
</feature>
<comment type="caution">
    <text evidence="8">The sequence shown here is derived from an EMBL/GenBank/DDBJ whole genome shotgun (WGS) entry which is preliminary data.</text>
</comment>
<protein>
    <recommendedName>
        <fullName evidence="7">TF-B3 domain-containing protein</fullName>
    </recommendedName>
</protein>
<dbReference type="InterPro" id="IPR044837">
    <property type="entry name" value="REM16-like"/>
</dbReference>
<dbReference type="InterPro" id="IPR003340">
    <property type="entry name" value="B3_DNA-bd"/>
</dbReference>
<evidence type="ECO:0000256" key="2">
    <source>
        <dbReference type="ARBA" id="ARBA00023015"/>
    </source>
</evidence>
<dbReference type="GO" id="GO:0005634">
    <property type="term" value="C:nucleus"/>
    <property type="evidence" value="ECO:0007669"/>
    <property type="project" value="UniProtKB-SubCell"/>
</dbReference>
<dbReference type="InterPro" id="IPR015300">
    <property type="entry name" value="DNA-bd_pseudobarrel_sf"/>
</dbReference>
<feature type="compositionally biased region" description="Polar residues" evidence="6">
    <location>
        <begin position="962"/>
        <end position="971"/>
    </location>
</feature>
<feature type="domain" description="TF-B3" evidence="7">
    <location>
        <begin position="359"/>
        <end position="464"/>
    </location>
</feature>
<feature type="domain" description="TF-B3" evidence="7">
    <location>
        <begin position="3738"/>
        <end position="3835"/>
    </location>
</feature>
<evidence type="ECO:0000256" key="6">
    <source>
        <dbReference type="SAM" id="MobiDB-lite"/>
    </source>
</evidence>
<feature type="region of interest" description="Disordered" evidence="6">
    <location>
        <begin position="1095"/>
        <end position="1169"/>
    </location>
</feature>
<evidence type="ECO:0000259" key="7">
    <source>
        <dbReference type="PROSITE" id="PS50863"/>
    </source>
</evidence>
<feature type="region of interest" description="Disordered" evidence="6">
    <location>
        <begin position="2434"/>
        <end position="2454"/>
    </location>
</feature>
<proteinExistence type="predicted"/>
<feature type="compositionally biased region" description="Basic and acidic residues" evidence="6">
    <location>
        <begin position="903"/>
        <end position="915"/>
    </location>
</feature>
<feature type="region of interest" description="Disordered" evidence="6">
    <location>
        <begin position="2726"/>
        <end position="2749"/>
    </location>
</feature>
<feature type="region of interest" description="Disordered" evidence="6">
    <location>
        <begin position="903"/>
        <end position="975"/>
    </location>
</feature>
<dbReference type="PANTHER" id="PTHR31391:SF106">
    <property type="entry name" value="B3 DOMAIN-CONTAINING PROTEIN OS01G0723500"/>
    <property type="match status" value="1"/>
</dbReference>
<feature type="region of interest" description="Disordered" evidence="6">
    <location>
        <begin position="3973"/>
        <end position="3998"/>
    </location>
</feature>
<feature type="compositionally biased region" description="Basic and acidic residues" evidence="6">
    <location>
        <begin position="1095"/>
        <end position="1107"/>
    </location>
</feature>
<feature type="compositionally biased region" description="Basic and acidic residues" evidence="6">
    <location>
        <begin position="3633"/>
        <end position="3653"/>
    </location>
</feature>
<feature type="domain" description="TF-B3" evidence="7">
    <location>
        <begin position="2262"/>
        <end position="2365"/>
    </location>
</feature>
<feature type="domain" description="TF-B3" evidence="7">
    <location>
        <begin position="763"/>
        <end position="863"/>
    </location>
</feature>
<dbReference type="GO" id="GO:0003677">
    <property type="term" value="F:DNA binding"/>
    <property type="evidence" value="ECO:0007669"/>
    <property type="project" value="UniProtKB-KW"/>
</dbReference>
<keyword evidence="3" id="KW-0238">DNA-binding</keyword>
<dbReference type="EMBL" id="JAATIQ010000049">
    <property type="protein sequence ID" value="KAF4393179.1"/>
    <property type="molecule type" value="Genomic_DNA"/>
</dbReference>
<feature type="domain" description="TF-B3" evidence="7">
    <location>
        <begin position="1181"/>
        <end position="1278"/>
    </location>
</feature>
<name>A0A7J6HF77_CANSA</name>
<dbReference type="SUPFAM" id="SSF101936">
    <property type="entry name" value="DNA-binding pseudobarrel domain"/>
    <property type="match status" value="23"/>
</dbReference>
<feature type="domain" description="TF-B3" evidence="7">
    <location>
        <begin position="2837"/>
        <end position="2938"/>
    </location>
</feature>
<feature type="domain" description="TF-B3" evidence="7">
    <location>
        <begin position="4008"/>
        <end position="4101"/>
    </location>
</feature>
<feature type="region of interest" description="Disordered" evidence="6">
    <location>
        <begin position="1952"/>
        <end position="1975"/>
    </location>
</feature>
<keyword evidence="9" id="KW-1185">Reference proteome</keyword>
<feature type="compositionally biased region" description="Polar residues" evidence="6">
    <location>
        <begin position="81"/>
        <end position="94"/>
    </location>
</feature>
<feature type="domain" description="TF-B3" evidence="7">
    <location>
        <begin position="590"/>
        <end position="671"/>
    </location>
</feature>
<keyword evidence="2" id="KW-0805">Transcription regulation</keyword>
<feature type="domain" description="TF-B3" evidence="7">
    <location>
        <begin position="1581"/>
        <end position="1686"/>
    </location>
</feature>
<feature type="domain" description="TF-B3" evidence="7">
    <location>
        <begin position="1795"/>
        <end position="1896"/>
    </location>
</feature>
<gene>
    <name evidence="8" type="ORF">G4B88_001913</name>
</gene>
<feature type="region of interest" description="Disordered" evidence="6">
    <location>
        <begin position="3633"/>
        <end position="3682"/>
    </location>
</feature>
<feature type="compositionally biased region" description="Low complexity" evidence="6">
    <location>
        <begin position="3656"/>
        <end position="3666"/>
    </location>
</feature>
<dbReference type="PANTHER" id="PTHR31391">
    <property type="entry name" value="B3 DOMAIN-CONTAINING PROTEIN OS11G0197600-RELATED"/>
    <property type="match status" value="1"/>
</dbReference>
<feature type="domain" description="TF-B3" evidence="7">
    <location>
        <begin position="2069"/>
        <end position="2163"/>
    </location>
</feature>
<dbReference type="Pfam" id="PF02362">
    <property type="entry name" value="B3"/>
    <property type="match status" value="17"/>
</dbReference>
<feature type="domain" description="TF-B3" evidence="7">
    <location>
        <begin position="2973"/>
        <end position="3067"/>
    </location>
</feature>
<feature type="region of interest" description="Disordered" evidence="6">
    <location>
        <begin position="722"/>
        <end position="743"/>
    </location>
</feature>
<dbReference type="SMART" id="SM01019">
    <property type="entry name" value="B3"/>
    <property type="match status" value="19"/>
</dbReference>
<evidence type="ECO:0000313" key="8">
    <source>
        <dbReference type="EMBL" id="KAF4393179.1"/>
    </source>
</evidence>
<keyword evidence="5" id="KW-0539">Nucleus</keyword>
<feature type="domain" description="TF-B3" evidence="7">
    <location>
        <begin position="3088"/>
        <end position="3182"/>
    </location>
</feature>
<feature type="compositionally biased region" description="Low complexity" evidence="6">
    <location>
        <begin position="1958"/>
        <end position="1969"/>
    </location>
</feature>
<feature type="domain" description="TF-B3" evidence="7">
    <location>
        <begin position="1388"/>
        <end position="1487"/>
    </location>
</feature>
<dbReference type="Gene3D" id="2.40.330.10">
    <property type="entry name" value="DNA-binding pseudobarrel domain"/>
    <property type="match status" value="23"/>
</dbReference>
<feature type="domain" description="TF-B3" evidence="7">
    <location>
        <begin position="3288"/>
        <end position="3388"/>
    </location>
</feature>
<feature type="compositionally biased region" description="Polar residues" evidence="6">
    <location>
        <begin position="2439"/>
        <end position="2454"/>
    </location>
</feature>
<feature type="domain" description="TF-B3" evidence="7">
    <location>
        <begin position="3555"/>
        <end position="3619"/>
    </location>
</feature>
<feature type="compositionally biased region" description="Basic and acidic residues" evidence="6">
    <location>
        <begin position="3977"/>
        <end position="3993"/>
    </location>
</feature>
<keyword evidence="4" id="KW-0804">Transcription</keyword>